<dbReference type="KEGG" id="ckw:CKALI_03215"/>
<keyword evidence="1" id="KW-0813">Transport</keyword>
<dbReference type="Gene3D" id="3.40.50.300">
    <property type="entry name" value="P-loop containing nucleotide triphosphate hydrolases"/>
    <property type="match status" value="1"/>
</dbReference>
<dbReference type="Pfam" id="PF00005">
    <property type="entry name" value="ABC_tran"/>
    <property type="match status" value="1"/>
</dbReference>
<dbReference type="AlphaFoldDB" id="A0A6B8VRZ0"/>
<dbReference type="InterPro" id="IPR017871">
    <property type="entry name" value="ABC_transporter-like_CS"/>
</dbReference>
<dbReference type="Proteomes" id="UP000427071">
    <property type="component" value="Chromosome"/>
</dbReference>
<dbReference type="PANTHER" id="PTHR42781">
    <property type="entry name" value="SPERMIDINE/PUTRESCINE IMPORT ATP-BINDING PROTEIN POTA"/>
    <property type="match status" value="1"/>
</dbReference>
<evidence type="ECO:0000256" key="3">
    <source>
        <dbReference type="ARBA" id="ARBA00022840"/>
    </source>
</evidence>
<feature type="domain" description="ABC transporter" evidence="5">
    <location>
        <begin position="2"/>
        <end position="230"/>
    </location>
</feature>
<dbReference type="InterPro" id="IPR027417">
    <property type="entry name" value="P-loop_NTPase"/>
</dbReference>
<sequence length="304" mass="32055">MISLTDVSVTFPDGTVGLSDISLDVAPGEFICLVGPSGSGKTTLLRTIAGFISPSSGALSIAGAAMDGVPPEKRGLGMVFQQHAVWPHMNVFENVAYPLRRTGAFSAEAVSEALSLVGLDGFEKRSPASLSGGQRQRVALARAVVANPRVLLLDEALSALDEPLRDALRRDILALVRRQGLTTVHVTHDRSEALALADRVVVLSDGEVQQIGSPQEILTRPASALVASFMGDATVLPSGEAVMPADVVLSAVGSRRGIVQSVLFERTGYSITVLSEGLTFRAFTSERVSIGDEVGLEFQRVMGF</sequence>
<keyword evidence="3 6" id="KW-0067">ATP-binding</keyword>
<gene>
    <name evidence="6" type="primary">sugC2</name>
    <name evidence="6" type="ORF">CKALI_03215</name>
</gene>
<dbReference type="EC" id="7.6.2.9" evidence="4"/>
<dbReference type="SUPFAM" id="SSF52540">
    <property type="entry name" value="P-loop containing nucleoside triphosphate hydrolases"/>
    <property type="match status" value="1"/>
</dbReference>
<name>A0A6B8VRZ0_9CORY</name>
<dbReference type="GO" id="GO:0005524">
    <property type="term" value="F:ATP binding"/>
    <property type="evidence" value="ECO:0007669"/>
    <property type="project" value="UniProtKB-KW"/>
</dbReference>
<dbReference type="PROSITE" id="PS50893">
    <property type="entry name" value="ABC_TRANSPORTER_2"/>
    <property type="match status" value="1"/>
</dbReference>
<evidence type="ECO:0000256" key="1">
    <source>
        <dbReference type="ARBA" id="ARBA00022448"/>
    </source>
</evidence>
<dbReference type="InterPro" id="IPR003439">
    <property type="entry name" value="ABC_transporter-like_ATP-bd"/>
</dbReference>
<dbReference type="InterPro" id="IPR050093">
    <property type="entry name" value="ABC_SmlMolc_Importer"/>
</dbReference>
<evidence type="ECO:0000313" key="6">
    <source>
        <dbReference type="EMBL" id="QGU01526.1"/>
    </source>
</evidence>
<dbReference type="PANTHER" id="PTHR42781:SF4">
    <property type="entry name" value="SPERMIDINE_PUTRESCINE IMPORT ATP-BINDING PROTEIN POTA"/>
    <property type="match status" value="1"/>
</dbReference>
<dbReference type="GO" id="GO:0015418">
    <property type="term" value="F:ABC-type quaternary ammonium compound transporting activity"/>
    <property type="evidence" value="ECO:0007669"/>
    <property type="project" value="UniProtKB-EC"/>
</dbReference>
<dbReference type="InterPro" id="IPR003593">
    <property type="entry name" value="AAA+_ATPase"/>
</dbReference>
<protein>
    <recommendedName>
        <fullName evidence="4">ABC-type quaternary amine transporter</fullName>
        <ecNumber evidence="4">7.6.2.9</ecNumber>
    </recommendedName>
</protein>
<dbReference type="GO" id="GO:0016887">
    <property type="term" value="F:ATP hydrolysis activity"/>
    <property type="evidence" value="ECO:0007669"/>
    <property type="project" value="InterPro"/>
</dbReference>
<accession>A0A6B8VRZ0</accession>
<evidence type="ECO:0000259" key="5">
    <source>
        <dbReference type="PROSITE" id="PS50893"/>
    </source>
</evidence>
<evidence type="ECO:0000256" key="4">
    <source>
        <dbReference type="ARBA" id="ARBA00066388"/>
    </source>
</evidence>
<dbReference type="EMBL" id="CP046452">
    <property type="protein sequence ID" value="QGU01526.1"/>
    <property type="molecule type" value="Genomic_DNA"/>
</dbReference>
<dbReference type="SMART" id="SM00382">
    <property type="entry name" value="AAA"/>
    <property type="match status" value="1"/>
</dbReference>
<dbReference type="FunFam" id="3.40.50.300:FF:000425">
    <property type="entry name" value="Probable ABC transporter, ATP-binding subunit"/>
    <property type="match status" value="1"/>
</dbReference>
<organism evidence="6 7">
    <name type="scientific">Corynebacterium kalinowskii</name>
    <dbReference type="NCBI Taxonomy" id="2675216"/>
    <lineage>
        <taxon>Bacteria</taxon>
        <taxon>Bacillati</taxon>
        <taxon>Actinomycetota</taxon>
        <taxon>Actinomycetes</taxon>
        <taxon>Mycobacteriales</taxon>
        <taxon>Corynebacteriaceae</taxon>
        <taxon>Corynebacterium</taxon>
    </lineage>
</organism>
<dbReference type="PROSITE" id="PS00211">
    <property type="entry name" value="ABC_TRANSPORTER_1"/>
    <property type="match status" value="1"/>
</dbReference>
<evidence type="ECO:0000256" key="2">
    <source>
        <dbReference type="ARBA" id="ARBA00022741"/>
    </source>
</evidence>
<proteinExistence type="predicted"/>
<reference evidence="7" key="1">
    <citation type="submission" date="2019-11" db="EMBL/GenBank/DDBJ databases">
        <title>Complete genome sequence of Corynebacterium kalinowskii 1959, a novel Corynebacterium species isolated from soil of a small paddock in Vilsendorf, Germany.</title>
        <authorList>
            <person name="Schaffert L."/>
            <person name="Ruwe M."/>
            <person name="Milse J."/>
            <person name="Hanuschka K."/>
            <person name="Ortseifen V."/>
            <person name="Droste J."/>
            <person name="Brandt D."/>
            <person name="Schlueter L."/>
            <person name="Kutter Y."/>
            <person name="Vinke S."/>
            <person name="Viehoefer P."/>
            <person name="Jacob L."/>
            <person name="Luebke N.-C."/>
            <person name="Schulte-Berndt E."/>
            <person name="Hain C."/>
            <person name="Linder M."/>
            <person name="Schmidt P."/>
            <person name="Wollenschlaeger L."/>
            <person name="Luttermann T."/>
            <person name="Thieme E."/>
            <person name="Hassa J."/>
            <person name="Haak M."/>
            <person name="Wittchen M."/>
            <person name="Mentz A."/>
            <person name="Persicke M."/>
            <person name="Busche T."/>
            <person name="Ruckert C."/>
        </authorList>
    </citation>
    <scope>NUCLEOTIDE SEQUENCE [LARGE SCALE GENOMIC DNA]</scope>
    <source>
        <strain evidence="7">1959</strain>
    </source>
</reference>
<keyword evidence="7" id="KW-1185">Reference proteome</keyword>
<dbReference type="RefSeq" id="WP_156191921.1">
    <property type="nucleotide sequence ID" value="NZ_CP046452.1"/>
</dbReference>
<evidence type="ECO:0000313" key="7">
    <source>
        <dbReference type="Proteomes" id="UP000427071"/>
    </source>
</evidence>
<keyword evidence="2" id="KW-0547">Nucleotide-binding</keyword>
<keyword evidence="6" id="KW-0378">Hydrolase</keyword>